<comment type="caution">
    <text evidence="2">The sequence shown here is derived from an EMBL/GenBank/DDBJ whole genome shotgun (WGS) entry which is preliminary data.</text>
</comment>
<proteinExistence type="predicted"/>
<dbReference type="OrthoDB" id="10687128at2759"/>
<name>A0A250WZV8_9CHLO</name>
<dbReference type="EMBL" id="BEGY01000017">
    <property type="protein sequence ID" value="GAX76383.1"/>
    <property type="molecule type" value="Genomic_DNA"/>
</dbReference>
<evidence type="ECO:0000313" key="2">
    <source>
        <dbReference type="EMBL" id="GAX76383.1"/>
    </source>
</evidence>
<keyword evidence="3" id="KW-1185">Reference proteome</keyword>
<accession>A0A250WZV8</accession>
<feature type="compositionally biased region" description="Polar residues" evidence="1">
    <location>
        <begin position="229"/>
        <end position="249"/>
    </location>
</feature>
<reference evidence="2 3" key="1">
    <citation type="submission" date="2017-08" db="EMBL/GenBank/DDBJ databases">
        <title>Acidophilic green algal genome provides insights into adaptation to an acidic environment.</title>
        <authorList>
            <person name="Hirooka S."/>
            <person name="Hirose Y."/>
            <person name="Kanesaki Y."/>
            <person name="Higuchi S."/>
            <person name="Fujiwara T."/>
            <person name="Onuma R."/>
            <person name="Era A."/>
            <person name="Ohbayashi R."/>
            <person name="Uzuka A."/>
            <person name="Nozaki H."/>
            <person name="Yoshikawa H."/>
            <person name="Miyagishima S.Y."/>
        </authorList>
    </citation>
    <scope>NUCLEOTIDE SEQUENCE [LARGE SCALE GENOMIC DNA]</scope>
    <source>
        <strain evidence="2 3">NIES-2499</strain>
    </source>
</reference>
<dbReference type="Proteomes" id="UP000232323">
    <property type="component" value="Unassembled WGS sequence"/>
</dbReference>
<feature type="region of interest" description="Disordered" evidence="1">
    <location>
        <begin position="463"/>
        <end position="499"/>
    </location>
</feature>
<evidence type="ECO:0000256" key="1">
    <source>
        <dbReference type="SAM" id="MobiDB-lite"/>
    </source>
</evidence>
<gene>
    <name evidence="2" type="ORF">CEUSTIGMA_g3829.t1</name>
</gene>
<feature type="region of interest" description="Disordered" evidence="1">
    <location>
        <begin position="208"/>
        <end position="249"/>
    </location>
</feature>
<evidence type="ECO:0000313" key="3">
    <source>
        <dbReference type="Proteomes" id="UP000232323"/>
    </source>
</evidence>
<protein>
    <submittedName>
        <fullName evidence="2">Uncharacterized protein</fullName>
    </submittedName>
</protein>
<feature type="region of interest" description="Disordered" evidence="1">
    <location>
        <begin position="76"/>
        <end position="114"/>
    </location>
</feature>
<feature type="compositionally biased region" description="Polar residues" evidence="1">
    <location>
        <begin position="477"/>
        <end position="492"/>
    </location>
</feature>
<sequence>MSESKKLTPSKYPVISIWSPLKNDSIPSLDISFLAHQHPSNESVRSHAHPPEFLTRSFVRNAAENRLKHLNRKLDSKNARPPWRCSNPHKKAHNSCDPPRNQSKGRPMTAISSKSDHAHYLADSAWSGLRMRSASPTIRTAYQSMRGFPLQHDMYNDFIQIPLSGTYRHMEHVYGTDYSSIQARLAHLSKLCNSFKEAYVLPGKMTPAEHHHHPYCSQPPHTHGEDGRSGSTPPRCLTTSDVLSSPQHTVTMTQRSLMAREELAAVSPARSLLDTPISTYTLPYSSTMHPDSKPITLYEDASHPASSTPNSPASTINYHPGLYSEALGTEHGGMYGGQDNTTPRYPAQLTFSPSPHRSSQRVTRVDEAPHLLDSRSSTIEGPHSTQAVYPTRSNTTDAELGSAAVRREGRSGIREPGVSLGPGVMRRLHVTRDNHSPSTDTAQLSTHRTSVYTAIRGSSALKTNRKATTAVAKHRPQVSSLSMRSTSAQHGGSSAHDGDVTSFSEEIAEAGAVVPGHGEDSHGWGEPAWQPPLQLVTPESVGKFSRLERLTRLAHASHDTLPQSALDSASNSYPTAHPNGRLTHRERLQAGIRDLQAEMRRLAEQLGPSLELLSPGRERMAERRAVELFGGSERKAGLWGI</sequence>
<dbReference type="AlphaFoldDB" id="A0A250WZV8"/>
<organism evidence="2 3">
    <name type="scientific">Chlamydomonas eustigma</name>
    <dbReference type="NCBI Taxonomy" id="1157962"/>
    <lineage>
        <taxon>Eukaryota</taxon>
        <taxon>Viridiplantae</taxon>
        <taxon>Chlorophyta</taxon>
        <taxon>core chlorophytes</taxon>
        <taxon>Chlorophyceae</taxon>
        <taxon>CS clade</taxon>
        <taxon>Chlamydomonadales</taxon>
        <taxon>Chlamydomonadaceae</taxon>
        <taxon>Chlamydomonas</taxon>
    </lineage>
</organism>